<dbReference type="GO" id="GO:0005739">
    <property type="term" value="C:mitochondrion"/>
    <property type="evidence" value="ECO:0007669"/>
    <property type="project" value="TreeGrafter"/>
</dbReference>
<gene>
    <name evidence="3" type="ORF">GSOID_T00022319001</name>
</gene>
<evidence type="ECO:0000256" key="1">
    <source>
        <dbReference type="ARBA" id="ARBA00022603"/>
    </source>
</evidence>
<accession>E4YXZ2</accession>
<proteinExistence type="predicted"/>
<evidence type="ECO:0000313" key="3">
    <source>
        <dbReference type="EMBL" id="CBY40325.1"/>
    </source>
</evidence>
<dbReference type="PANTHER" id="PTHR13090">
    <property type="entry name" value="ARGININE-HYDROXYLASE NDUFAF5, MITOCHONDRIAL"/>
    <property type="match status" value="1"/>
</dbReference>
<evidence type="ECO:0000256" key="2">
    <source>
        <dbReference type="ARBA" id="ARBA00022679"/>
    </source>
</evidence>
<dbReference type="GO" id="GO:0008168">
    <property type="term" value="F:methyltransferase activity"/>
    <property type="evidence" value="ECO:0007669"/>
    <property type="project" value="UniProtKB-KW"/>
</dbReference>
<protein>
    <submittedName>
        <fullName evidence="3">Uncharacterized protein</fullName>
    </submittedName>
</protein>
<organism evidence="3">
    <name type="scientific">Oikopleura dioica</name>
    <name type="common">Tunicate</name>
    <dbReference type="NCBI Taxonomy" id="34765"/>
    <lineage>
        <taxon>Eukaryota</taxon>
        <taxon>Metazoa</taxon>
        <taxon>Chordata</taxon>
        <taxon>Tunicata</taxon>
        <taxon>Appendicularia</taxon>
        <taxon>Copelata</taxon>
        <taxon>Oikopleuridae</taxon>
        <taxon>Oikopleura</taxon>
    </lineage>
</organism>
<name>E4YXZ2_OIKDI</name>
<reference evidence="3" key="1">
    <citation type="journal article" date="2010" name="Science">
        <title>Plasticity of animal genome architecture unmasked by rapid evolution of a pelagic tunicate.</title>
        <authorList>
            <person name="Denoeud F."/>
            <person name="Henriet S."/>
            <person name="Mungpakdee S."/>
            <person name="Aury J.M."/>
            <person name="Da Silva C."/>
            <person name="Brinkmann H."/>
            <person name="Mikhaleva J."/>
            <person name="Olsen L.C."/>
            <person name="Jubin C."/>
            <person name="Canestro C."/>
            <person name="Bouquet J.M."/>
            <person name="Danks G."/>
            <person name="Poulain J."/>
            <person name="Campsteijn C."/>
            <person name="Adamski M."/>
            <person name="Cross I."/>
            <person name="Yadetie F."/>
            <person name="Muffato M."/>
            <person name="Louis A."/>
            <person name="Butcher S."/>
            <person name="Tsagkogeorga G."/>
            <person name="Konrad A."/>
            <person name="Singh S."/>
            <person name="Jensen M.F."/>
            <person name="Cong E.H."/>
            <person name="Eikeseth-Otteraa H."/>
            <person name="Noel B."/>
            <person name="Anthouard V."/>
            <person name="Porcel B.M."/>
            <person name="Kachouri-Lafond R."/>
            <person name="Nishino A."/>
            <person name="Ugolini M."/>
            <person name="Chourrout P."/>
            <person name="Nishida H."/>
            <person name="Aasland R."/>
            <person name="Huzurbazar S."/>
            <person name="Westhof E."/>
            <person name="Delsuc F."/>
            <person name="Lehrach H."/>
            <person name="Reinhardt R."/>
            <person name="Weissenbach J."/>
            <person name="Roy S.W."/>
            <person name="Artiguenave F."/>
            <person name="Postlethwait J.H."/>
            <person name="Manak J.R."/>
            <person name="Thompson E.M."/>
            <person name="Jaillon O."/>
            <person name="Du Pasquier L."/>
            <person name="Boudinot P."/>
            <person name="Liberles D.A."/>
            <person name="Volff J.N."/>
            <person name="Philippe H."/>
            <person name="Lenhard B."/>
            <person name="Roest Crollius H."/>
            <person name="Wincker P."/>
            <person name="Chourrout D."/>
        </authorList>
    </citation>
    <scope>NUCLEOTIDE SEQUENCE [LARGE SCALE GENOMIC DNA]</scope>
</reference>
<sequence>MDAGFPSSGRVGDVTDPTDTDWSVHLVGSVPTLGPLTRGDSFSSVLHGAGFKLITCDYWEEQYGYPTIFELVEDLQNSGESQCAFNFRPLHPDILMSAAAIYQAQFGDDYGIPATYRAISFIAWKESKNQKQFIKARGSVPKGINMGCSKKS</sequence>
<dbReference type="GO" id="GO:0032259">
    <property type="term" value="P:methylation"/>
    <property type="evidence" value="ECO:0007669"/>
    <property type="project" value="UniProtKB-KW"/>
</dbReference>
<dbReference type="Proteomes" id="UP000011014">
    <property type="component" value="Unassembled WGS sequence"/>
</dbReference>
<keyword evidence="2" id="KW-0808">Transferase</keyword>
<dbReference type="AlphaFoldDB" id="E4YXZ2"/>
<dbReference type="GO" id="GO:0032981">
    <property type="term" value="P:mitochondrial respiratory chain complex I assembly"/>
    <property type="evidence" value="ECO:0007669"/>
    <property type="project" value="TreeGrafter"/>
</dbReference>
<keyword evidence="1" id="KW-0489">Methyltransferase</keyword>
<dbReference type="PANTHER" id="PTHR13090:SF1">
    <property type="entry name" value="ARGININE-HYDROXYLASE NDUFAF5, MITOCHONDRIAL"/>
    <property type="match status" value="1"/>
</dbReference>
<dbReference type="InterPro" id="IPR050602">
    <property type="entry name" value="Malonyl-ACP_OMT"/>
</dbReference>
<dbReference type="EMBL" id="FN655875">
    <property type="protein sequence ID" value="CBY40325.1"/>
    <property type="molecule type" value="Genomic_DNA"/>
</dbReference>